<evidence type="ECO:0000256" key="6">
    <source>
        <dbReference type="ARBA" id="ARBA00022723"/>
    </source>
</evidence>
<feature type="domain" description="RING-type" evidence="11">
    <location>
        <begin position="7"/>
        <end position="43"/>
    </location>
</feature>
<dbReference type="EMBL" id="CAXLJM020000030">
    <property type="protein sequence ID" value="CAL8097924.1"/>
    <property type="molecule type" value="Genomic_DNA"/>
</dbReference>
<gene>
    <name evidence="13" type="ORF">ODALV1_LOCUS9785</name>
</gene>
<keyword evidence="9" id="KW-0862">Zinc</keyword>
<dbReference type="PROSITE" id="PS50089">
    <property type="entry name" value="ZF_RING_2"/>
    <property type="match status" value="1"/>
</dbReference>
<dbReference type="PANTHER" id="PTHR10315:SF117">
    <property type="entry name" value="RING-TYPE E3 UBIQUITIN TRANSFERASE"/>
    <property type="match status" value="1"/>
</dbReference>
<dbReference type="PANTHER" id="PTHR10315">
    <property type="entry name" value="E3 UBIQUITIN PROTEIN LIGASE SIAH"/>
    <property type="match status" value="1"/>
</dbReference>
<evidence type="ECO:0000256" key="8">
    <source>
        <dbReference type="ARBA" id="ARBA00022786"/>
    </source>
</evidence>
<comment type="pathway">
    <text evidence="2">Protein modification; protein ubiquitination.</text>
</comment>
<evidence type="ECO:0000256" key="1">
    <source>
        <dbReference type="ARBA" id="ARBA00000900"/>
    </source>
</evidence>
<evidence type="ECO:0000256" key="2">
    <source>
        <dbReference type="ARBA" id="ARBA00004906"/>
    </source>
</evidence>
<dbReference type="SUPFAM" id="SSF49599">
    <property type="entry name" value="TRAF domain-like"/>
    <property type="match status" value="1"/>
</dbReference>
<sequence length="308" mass="35046">MDKYSSCPICLEVPEQNIYQCFNGHVICNHCITKVGEKCPSCRVAFGEPKIRNRALESILDELEFRCIFQEFGCFTKTKRSGFRNHVETCILKPVKIPLCRLLGFQNCNFEIGLASRVEILEHFKNSHNTMLQTLPLKNLGVPVELPPIPLSLSKLPLPQFFLISPAFEDAEIAPLFLIAGVPSSSALEMRYICIQVWGHIYQSQKFHVQFSVAYYLHGSFKNGRPEMTRREIQPFQRPEFLPLILAMNQIECKQYQVTVHAFDFAKLAAAIGCPFELIISVAARTPLLGENELIEVTQGRLDQLKIK</sequence>
<comment type="catalytic activity">
    <reaction evidence="1">
        <text>S-ubiquitinyl-[E2 ubiquitin-conjugating enzyme]-L-cysteine + [acceptor protein]-L-lysine = [E2 ubiquitin-conjugating enzyme]-L-cysteine + N(6)-ubiquitinyl-[acceptor protein]-L-lysine.</text>
        <dbReference type="EC" id="2.3.2.27"/>
    </reaction>
</comment>
<dbReference type="InterPro" id="IPR049548">
    <property type="entry name" value="Sina-like_RING"/>
</dbReference>
<evidence type="ECO:0000313" key="13">
    <source>
        <dbReference type="EMBL" id="CAL8097924.1"/>
    </source>
</evidence>
<evidence type="ECO:0000256" key="9">
    <source>
        <dbReference type="ARBA" id="ARBA00022833"/>
    </source>
</evidence>
<dbReference type="InterPro" id="IPR013083">
    <property type="entry name" value="Znf_RING/FYVE/PHD"/>
</dbReference>
<proteinExistence type="inferred from homology"/>
<evidence type="ECO:0000256" key="4">
    <source>
        <dbReference type="ARBA" id="ARBA00012483"/>
    </source>
</evidence>
<evidence type="ECO:0000259" key="11">
    <source>
        <dbReference type="PROSITE" id="PS50089"/>
    </source>
</evidence>
<evidence type="ECO:0000256" key="5">
    <source>
        <dbReference type="ARBA" id="ARBA00022679"/>
    </source>
</evidence>
<dbReference type="InterPro" id="IPR001841">
    <property type="entry name" value="Znf_RING"/>
</dbReference>
<keyword evidence="8" id="KW-0833">Ubl conjugation pathway</keyword>
<name>A0ABP1QFY0_9HEXA</name>
<evidence type="ECO:0000256" key="10">
    <source>
        <dbReference type="PROSITE-ProRule" id="PRU00455"/>
    </source>
</evidence>
<evidence type="ECO:0000256" key="7">
    <source>
        <dbReference type="ARBA" id="ARBA00022771"/>
    </source>
</evidence>
<comment type="similarity">
    <text evidence="3">Belongs to the SINA (Seven in absentia) family.</text>
</comment>
<reference evidence="13 14" key="1">
    <citation type="submission" date="2024-08" db="EMBL/GenBank/DDBJ databases">
        <authorList>
            <person name="Cucini C."/>
            <person name="Frati F."/>
        </authorList>
    </citation>
    <scope>NUCLEOTIDE SEQUENCE [LARGE SCALE GENOMIC DNA]</scope>
</reference>
<accession>A0ABP1QFY0</accession>
<keyword evidence="5" id="KW-0808">Transferase</keyword>
<dbReference type="PROSITE" id="PS51081">
    <property type="entry name" value="ZF_SIAH"/>
    <property type="match status" value="1"/>
</dbReference>
<keyword evidence="6" id="KW-0479">Metal-binding</keyword>
<dbReference type="CDD" id="cd16571">
    <property type="entry name" value="RING-HC_SIAHs"/>
    <property type="match status" value="1"/>
</dbReference>
<evidence type="ECO:0000313" key="14">
    <source>
        <dbReference type="Proteomes" id="UP001642540"/>
    </source>
</evidence>
<keyword evidence="7 10" id="KW-0863">Zinc-finger</keyword>
<keyword evidence="14" id="KW-1185">Reference proteome</keyword>
<comment type="caution">
    <text evidence="13">The sequence shown here is derived from an EMBL/GenBank/DDBJ whole genome shotgun (WGS) entry which is preliminary data.</text>
</comment>
<dbReference type="EC" id="2.3.2.27" evidence="4"/>
<protein>
    <recommendedName>
        <fullName evidence="4">RING-type E3 ubiquitin transferase</fullName>
        <ecNumber evidence="4">2.3.2.27</ecNumber>
    </recommendedName>
</protein>
<dbReference type="Pfam" id="PF21362">
    <property type="entry name" value="Sina_RING"/>
    <property type="match status" value="1"/>
</dbReference>
<dbReference type="SUPFAM" id="SSF57850">
    <property type="entry name" value="RING/U-box"/>
    <property type="match status" value="1"/>
</dbReference>
<dbReference type="Proteomes" id="UP001642540">
    <property type="component" value="Unassembled WGS sequence"/>
</dbReference>
<dbReference type="InterPro" id="IPR052088">
    <property type="entry name" value="E3_ubiquitin-ligase_SINA"/>
</dbReference>
<feature type="domain" description="SIAH-type" evidence="12">
    <location>
        <begin position="62"/>
        <end position="129"/>
    </location>
</feature>
<evidence type="ECO:0000259" key="12">
    <source>
        <dbReference type="PROSITE" id="PS51081"/>
    </source>
</evidence>
<organism evidence="13 14">
    <name type="scientific">Orchesella dallaii</name>
    <dbReference type="NCBI Taxonomy" id="48710"/>
    <lineage>
        <taxon>Eukaryota</taxon>
        <taxon>Metazoa</taxon>
        <taxon>Ecdysozoa</taxon>
        <taxon>Arthropoda</taxon>
        <taxon>Hexapoda</taxon>
        <taxon>Collembola</taxon>
        <taxon>Entomobryomorpha</taxon>
        <taxon>Entomobryoidea</taxon>
        <taxon>Orchesellidae</taxon>
        <taxon>Orchesellinae</taxon>
        <taxon>Orchesella</taxon>
    </lineage>
</organism>
<evidence type="ECO:0000256" key="3">
    <source>
        <dbReference type="ARBA" id="ARBA00009119"/>
    </source>
</evidence>
<dbReference type="Gene3D" id="3.30.40.10">
    <property type="entry name" value="Zinc/RING finger domain, C3HC4 (zinc finger)"/>
    <property type="match status" value="2"/>
</dbReference>
<dbReference type="InterPro" id="IPR013010">
    <property type="entry name" value="Znf_SIAH"/>
</dbReference>